<dbReference type="Proteomes" id="UP000254400">
    <property type="component" value="Unassembled WGS sequence"/>
</dbReference>
<evidence type="ECO:0000313" key="2">
    <source>
        <dbReference type="Proteomes" id="UP000254400"/>
    </source>
</evidence>
<accession>A0A378XYU9</accession>
<dbReference type="AlphaFoldDB" id="A0A378XYU9"/>
<organism evidence="1 2">
    <name type="scientific">Paenibacillus polymyxa</name>
    <name type="common">Bacillus polymyxa</name>
    <dbReference type="NCBI Taxonomy" id="1406"/>
    <lineage>
        <taxon>Bacteria</taxon>
        <taxon>Bacillati</taxon>
        <taxon>Bacillota</taxon>
        <taxon>Bacilli</taxon>
        <taxon>Bacillales</taxon>
        <taxon>Paenibacillaceae</taxon>
        <taxon>Paenibacillus</taxon>
    </lineage>
</organism>
<gene>
    <name evidence="1" type="ORF">NCTC10343_02975</name>
</gene>
<name>A0A378XYU9_PAEPO</name>
<evidence type="ECO:0000313" key="1">
    <source>
        <dbReference type="EMBL" id="SUA70105.1"/>
    </source>
</evidence>
<reference evidence="1 2" key="1">
    <citation type="submission" date="2018-06" db="EMBL/GenBank/DDBJ databases">
        <authorList>
            <consortium name="Pathogen Informatics"/>
            <person name="Doyle S."/>
        </authorList>
    </citation>
    <scope>NUCLEOTIDE SEQUENCE [LARGE SCALE GENOMIC DNA]</scope>
    <source>
        <strain evidence="1 2">NCTC10343</strain>
    </source>
</reference>
<protein>
    <submittedName>
        <fullName evidence="1">Uncharacterized protein</fullName>
    </submittedName>
</protein>
<sequence length="53" mass="5724">MCRTCGGSKVAYSFIGSMMALGPCPECNPNAKKEAVKKEVRAYEYSSGQFPIS</sequence>
<proteinExistence type="predicted"/>
<dbReference type="EMBL" id="UGSC01000001">
    <property type="protein sequence ID" value="SUA70105.1"/>
    <property type="molecule type" value="Genomic_DNA"/>
</dbReference>